<evidence type="ECO:0000313" key="2">
    <source>
        <dbReference type="EMBL" id="KAK9116280.1"/>
    </source>
</evidence>
<feature type="region of interest" description="Disordered" evidence="1">
    <location>
        <begin position="1"/>
        <end position="38"/>
    </location>
</feature>
<sequence length="68" mass="7170">MTREEGDDDGSAVGDGEGKDDGINSDVVPDDSEKKTPDICFVIPFMKVTVHAVPSRPMAEDVTSSSNA</sequence>
<name>A0AAP0IJH9_9MAGN</name>
<organism evidence="2 3">
    <name type="scientific">Stephania japonica</name>
    <dbReference type="NCBI Taxonomy" id="461633"/>
    <lineage>
        <taxon>Eukaryota</taxon>
        <taxon>Viridiplantae</taxon>
        <taxon>Streptophyta</taxon>
        <taxon>Embryophyta</taxon>
        <taxon>Tracheophyta</taxon>
        <taxon>Spermatophyta</taxon>
        <taxon>Magnoliopsida</taxon>
        <taxon>Ranunculales</taxon>
        <taxon>Menispermaceae</taxon>
        <taxon>Menispermoideae</taxon>
        <taxon>Cissampelideae</taxon>
        <taxon>Stephania</taxon>
    </lineage>
</organism>
<proteinExistence type="predicted"/>
<feature type="compositionally biased region" description="Acidic residues" evidence="1">
    <location>
        <begin position="1"/>
        <end position="10"/>
    </location>
</feature>
<comment type="caution">
    <text evidence="2">The sequence shown here is derived from an EMBL/GenBank/DDBJ whole genome shotgun (WGS) entry which is preliminary data.</text>
</comment>
<dbReference type="Proteomes" id="UP001417504">
    <property type="component" value="Unassembled WGS sequence"/>
</dbReference>
<keyword evidence="3" id="KW-1185">Reference proteome</keyword>
<evidence type="ECO:0000313" key="3">
    <source>
        <dbReference type="Proteomes" id="UP001417504"/>
    </source>
</evidence>
<gene>
    <name evidence="2" type="ORF">Sjap_015227</name>
</gene>
<protein>
    <submittedName>
        <fullName evidence="2">Uncharacterized protein</fullName>
    </submittedName>
</protein>
<dbReference type="EMBL" id="JBBNAE010000006">
    <property type="protein sequence ID" value="KAK9116280.1"/>
    <property type="molecule type" value="Genomic_DNA"/>
</dbReference>
<reference evidence="2 3" key="1">
    <citation type="submission" date="2024-01" db="EMBL/GenBank/DDBJ databases">
        <title>Genome assemblies of Stephania.</title>
        <authorList>
            <person name="Yang L."/>
        </authorList>
    </citation>
    <scope>NUCLEOTIDE SEQUENCE [LARGE SCALE GENOMIC DNA]</scope>
    <source>
        <strain evidence="2">QJT</strain>
        <tissue evidence="2">Leaf</tissue>
    </source>
</reference>
<evidence type="ECO:0000256" key="1">
    <source>
        <dbReference type="SAM" id="MobiDB-lite"/>
    </source>
</evidence>
<dbReference type="AlphaFoldDB" id="A0AAP0IJH9"/>
<accession>A0AAP0IJH9</accession>